<accession>A0ABV2PUS1</accession>
<dbReference type="PANTHER" id="PTHR39555:SF1">
    <property type="entry name" value="TYPE IV PILUS INNER MEMBRANE COMPONENT PILO"/>
    <property type="match status" value="1"/>
</dbReference>
<feature type="transmembrane region" description="Helical" evidence="2">
    <location>
        <begin position="24"/>
        <end position="43"/>
    </location>
</feature>
<dbReference type="RefSeq" id="WP_354547584.1">
    <property type="nucleotide sequence ID" value="NZ_JBEPSD010000001.1"/>
</dbReference>
<protein>
    <submittedName>
        <fullName evidence="3">Type IV pilus assembly protein PilO</fullName>
    </submittedName>
</protein>
<keyword evidence="2" id="KW-1133">Transmembrane helix</keyword>
<dbReference type="Gene3D" id="1.10.287.540">
    <property type="entry name" value="Helix hairpin bin"/>
    <property type="match status" value="1"/>
</dbReference>
<evidence type="ECO:0000256" key="2">
    <source>
        <dbReference type="SAM" id="Phobius"/>
    </source>
</evidence>
<evidence type="ECO:0000256" key="1">
    <source>
        <dbReference type="SAM" id="Coils"/>
    </source>
</evidence>
<dbReference type="Gene3D" id="3.30.70.60">
    <property type="match status" value="1"/>
</dbReference>
<organism evidence="3 4">
    <name type="scientific">Rhodanobacter soli</name>
    <dbReference type="NCBI Taxonomy" id="590609"/>
    <lineage>
        <taxon>Bacteria</taxon>
        <taxon>Pseudomonadati</taxon>
        <taxon>Pseudomonadota</taxon>
        <taxon>Gammaproteobacteria</taxon>
        <taxon>Lysobacterales</taxon>
        <taxon>Rhodanobacteraceae</taxon>
        <taxon>Rhodanobacter</taxon>
    </lineage>
</organism>
<dbReference type="Proteomes" id="UP001549251">
    <property type="component" value="Unassembled WGS sequence"/>
</dbReference>
<dbReference type="Pfam" id="PF04350">
    <property type="entry name" value="PilO"/>
    <property type="match status" value="1"/>
</dbReference>
<dbReference type="PIRSF" id="PIRSF016482">
    <property type="entry name" value="PilO"/>
    <property type="match status" value="1"/>
</dbReference>
<dbReference type="InterPro" id="IPR014717">
    <property type="entry name" value="Transl_elong_EF1B/ribsomal_bS6"/>
</dbReference>
<keyword evidence="4" id="KW-1185">Reference proteome</keyword>
<evidence type="ECO:0000313" key="3">
    <source>
        <dbReference type="EMBL" id="MET4568776.1"/>
    </source>
</evidence>
<evidence type="ECO:0000313" key="4">
    <source>
        <dbReference type="Proteomes" id="UP001549251"/>
    </source>
</evidence>
<proteinExistence type="predicted"/>
<keyword evidence="1" id="KW-0175">Coiled coil</keyword>
<gene>
    <name evidence="3" type="ORF">ABIE04_001103</name>
</gene>
<feature type="coiled-coil region" evidence="1">
    <location>
        <begin position="67"/>
        <end position="94"/>
    </location>
</feature>
<sequence>MSFFNDLQNLDRNNVGGWPQSVKIFFTALLMGFVLLMGWYFFVSDQQDSLKTLAGKEDQLKQEFSTKQAKSVNLEALQQQLDEMQDMLRQLLRQLPSKTEMPELLTDISQTAQSAGLETDLFQPGAETPKDFYAERPIALRFTGTYHQFGMFISGVASLPRVVILTLHDVSLTPKTASKGDGTSNGQLVLQGTVKTYRYLDDEESSTAGAGKKAGGAK</sequence>
<dbReference type="PANTHER" id="PTHR39555">
    <property type="entry name" value="FIMBRIAL ASSEMBLY PROTEIN PILO-LIKE PROTEIN-RELATED"/>
    <property type="match status" value="1"/>
</dbReference>
<dbReference type="EMBL" id="JBEPSD010000001">
    <property type="protein sequence ID" value="MET4568776.1"/>
    <property type="molecule type" value="Genomic_DNA"/>
</dbReference>
<keyword evidence="2" id="KW-0812">Transmembrane</keyword>
<name>A0ABV2PUS1_9GAMM</name>
<dbReference type="InterPro" id="IPR007445">
    <property type="entry name" value="PilO"/>
</dbReference>
<keyword evidence="2" id="KW-0472">Membrane</keyword>
<comment type="caution">
    <text evidence="3">The sequence shown here is derived from an EMBL/GenBank/DDBJ whole genome shotgun (WGS) entry which is preliminary data.</text>
</comment>
<reference evidence="3 4" key="1">
    <citation type="submission" date="2024-06" db="EMBL/GenBank/DDBJ databases">
        <title>Sorghum-associated microbial communities from plants grown in Nebraska, USA.</title>
        <authorList>
            <person name="Schachtman D."/>
        </authorList>
    </citation>
    <scope>NUCLEOTIDE SEQUENCE [LARGE SCALE GENOMIC DNA]</scope>
    <source>
        <strain evidence="3 4">1757</strain>
    </source>
</reference>